<protein>
    <submittedName>
        <fullName evidence="1">DUF2934 domain-containing protein</fullName>
    </submittedName>
</protein>
<sequence length="56" mass="6361">MHDEIQRRAYAMWDADGRPEGQDQVYWFKAAAELTANAAKTIAQPRKRATRAKKAA</sequence>
<reference evidence="1 2" key="1">
    <citation type="submission" date="2021-01" db="EMBL/GenBank/DDBJ databases">
        <title>Genome seq and assembly of Devosia sp. LEGU1.</title>
        <authorList>
            <person name="Chhetri G."/>
        </authorList>
    </citation>
    <scope>NUCLEOTIDE SEQUENCE [LARGE SCALE GENOMIC DNA]</scope>
    <source>
        <strain evidence="1 2">LEGU1</strain>
    </source>
</reference>
<dbReference type="Pfam" id="PF11154">
    <property type="entry name" value="DUF2934"/>
    <property type="match status" value="1"/>
</dbReference>
<evidence type="ECO:0000313" key="1">
    <source>
        <dbReference type="EMBL" id="QQR40653.1"/>
    </source>
</evidence>
<name>A0ABX7C8Q8_9HYPH</name>
<gene>
    <name evidence="1" type="ORF">JI748_06550</name>
</gene>
<dbReference type="Proteomes" id="UP000595857">
    <property type="component" value="Chromosome"/>
</dbReference>
<keyword evidence="2" id="KW-1185">Reference proteome</keyword>
<dbReference type="InterPro" id="IPR021327">
    <property type="entry name" value="DUF2934"/>
</dbReference>
<evidence type="ECO:0000313" key="2">
    <source>
        <dbReference type="Proteomes" id="UP000595857"/>
    </source>
</evidence>
<dbReference type="RefSeq" id="WP_201636146.1">
    <property type="nucleotide sequence ID" value="NZ_CP068046.1"/>
</dbReference>
<accession>A0ABX7C8Q8</accession>
<dbReference type="EMBL" id="CP068046">
    <property type="protein sequence ID" value="QQR40653.1"/>
    <property type="molecule type" value="Genomic_DNA"/>
</dbReference>
<proteinExistence type="predicted"/>
<organism evidence="1 2">
    <name type="scientific">Devosia rhizoryzae</name>
    <dbReference type="NCBI Taxonomy" id="2774137"/>
    <lineage>
        <taxon>Bacteria</taxon>
        <taxon>Pseudomonadati</taxon>
        <taxon>Pseudomonadota</taxon>
        <taxon>Alphaproteobacteria</taxon>
        <taxon>Hyphomicrobiales</taxon>
        <taxon>Devosiaceae</taxon>
        <taxon>Devosia</taxon>
    </lineage>
</organism>